<dbReference type="EMBL" id="CP099489">
    <property type="protein sequence ID" value="USQ81898.1"/>
    <property type="molecule type" value="Genomic_DNA"/>
</dbReference>
<feature type="compositionally biased region" description="Polar residues" evidence="1">
    <location>
        <begin position="31"/>
        <end position="44"/>
    </location>
</feature>
<reference evidence="2" key="1">
    <citation type="submission" date="2022-06" db="EMBL/GenBank/DDBJ databases">
        <title>Ornithinimicrobium HY1793.</title>
        <authorList>
            <person name="Huang Y."/>
        </authorList>
    </citation>
    <scope>NUCLEOTIDE SEQUENCE</scope>
    <source>
        <strain evidence="2">HY1793</strain>
    </source>
</reference>
<name>A0ABY4YYP0_9MICO</name>
<dbReference type="Proteomes" id="UP001056455">
    <property type="component" value="Chromosome"/>
</dbReference>
<sequence>MPRITLSRRPSDVDATRATRPTRRERRETRQLFSQISTRPQNVRNELLEMASRSN</sequence>
<gene>
    <name evidence="2" type="ORF">NF556_09745</name>
</gene>
<evidence type="ECO:0000256" key="1">
    <source>
        <dbReference type="SAM" id="MobiDB-lite"/>
    </source>
</evidence>
<organism evidence="2 3">
    <name type="scientific">Ornithinimicrobium faecis</name>
    <dbReference type="NCBI Taxonomy" id="2934158"/>
    <lineage>
        <taxon>Bacteria</taxon>
        <taxon>Bacillati</taxon>
        <taxon>Actinomycetota</taxon>
        <taxon>Actinomycetes</taxon>
        <taxon>Micrococcales</taxon>
        <taxon>Ornithinimicrobiaceae</taxon>
        <taxon>Ornithinimicrobium</taxon>
    </lineage>
</organism>
<feature type="region of interest" description="Disordered" evidence="1">
    <location>
        <begin position="1"/>
        <end position="55"/>
    </location>
</feature>
<evidence type="ECO:0000313" key="3">
    <source>
        <dbReference type="Proteomes" id="UP001056455"/>
    </source>
</evidence>
<evidence type="ECO:0000313" key="2">
    <source>
        <dbReference type="EMBL" id="USQ81898.1"/>
    </source>
</evidence>
<proteinExistence type="predicted"/>
<accession>A0ABY4YYP0</accession>
<keyword evidence="3" id="KW-1185">Reference proteome</keyword>
<dbReference type="RefSeq" id="WP_252595434.1">
    <property type="nucleotide sequence ID" value="NZ_CP099489.1"/>
</dbReference>
<protein>
    <submittedName>
        <fullName evidence="2">Uncharacterized protein</fullName>
    </submittedName>
</protein>